<accession>A0ABV9U828</accession>
<dbReference type="InterPro" id="IPR029058">
    <property type="entry name" value="AB_hydrolase_fold"/>
</dbReference>
<organism evidence="3 4">
    <name type="scientific">Actinomadura gamaensis</name>
    <dbReference type="NCBI Taxonomy" id="1763541"/>
    <lineage>
        <taxon>Bacteria</taxon>
        <taxon>Bacillati</taxon>
        <taxon>Actinomycetota</taxon>
        <taxon>Actinomycetes</taxon>
        <taxon>Streptosporangiales</taxon>
        <taxon>Thermomonosporaceae</taxon>
        <taxon>Actinomadura</taxon>
    </lineage>
</organism>
<dbReference type="PANTHER" id="PTHR43194:SF2">
    <property type="entry name" value="PEROXISOMAL MEMBRANE PROTEIN LPX1"/>
    <property type="match status" value="1"/>
</dbReference>
<dbReference type="Pfam" id="PF12697">
    <property type="entry name" value="Abhydrolase_6"/>
    <property type="match status" value="1"/>
</dbReference>
<reference evidence="4" key="1">
    <citation type="journal article" date="2019" name="Int. J. Syst. Evol. Microbiol.">
        <title>The Global Catalogue of Microorganisms (GCM) 10K type strain sequencing project: providing services to taxonomists for standard genome sequencing and annotation.</title>
        <authorList>
            <consortium name="The Broad Institute Genomics Platform"/>
            <consortium name="The Broad Institute Genome Sequencing Center for Infectious Disease"/>
            <person name="Wu L."/>
            <person name="Ma J."/>
        </authorList>
    </citation>
    <scope>NUCLEOTIDE SEQUENCE [LARGE SCALE GENOMIC DNA]</scope>
    <source>
        <strain evidence="4">KLKA75</strain>
    </source>
</reference>
<feature type="domain" description="AB hydrolase-1" evidence="2">
    <location>
        <begin position="30"/>
        <end position="250"/>
    </location>
</feature>
<dbReference type="InterPro" id="IPR000073">
    <property type="entry name" value="AB_hydrolase_1"/>
</dbReference>
<evidence type="ECO:0000313" key="3">
    <source>
        <dbReference type="EMBL" id="MFC4912708.1"/>
    </source>
</evidence>
<dbReference type="RefSeq" id="WP_378262893.1">
    <property type="nucleotide sequence ID" value="NZ_JBHSIT010000013.1"/>
</dbReference>
<dbReference type="PRINTS" id="PR00111">
    <property type="entry name" value="ABHYDROLASE"/>
</dbReference>
<comment type="caution">
    <text evidence="3">The sequence shown here is derived from an EMBL/GenBank/DDBJ whole genome shotgun (WGS) entry which is preliminary data.</text>
</comment>
<keyword evidence="4" id="KW-1185">Reference proteome</keyword>
<dbReference type="Proteomes" id="UP001595872">
    <property type="component" value="Unassembled WGS sequence"/>
</dbReference>
<sequence length="296" mass="31198">MPEITARGVRFHVQTLDPAGSASRADAPAVVFVHGLALDNLSSFYYRLAGPVAAAGSRAVLYDQRGHGLSERTPAGYGTSEAVADLFAVLDALDVTRPVHLVANSFGGVVALNAALARPERVAGLALIECYGPAESGFAWTEALLNTLNKSALALEYEDLAARFGALGWRRRARQCAVAERLINGTTLLADVSAAEPVRPADLAALRRPVLAVYGEHSDLRDAGRLLRAHVPDCELHVLPGHAHTVLSDGTDDLLAVLLPWLSRHAQALEAASREAATDPGPRTGARELTCAGGAR</sequence>
<gene>
    <name evidence="3" type="ORF">ACFPCY_35790</name>
</gene>
<proteinExistence type="predicted"/>
<dbReference type="GO" id="GO:0016787">
    <property type="term" value="F:hydrolase activity"/>
    <property type="evidence" value="ECO:0007669"/>
    <property type="project" value="UniProtKB-KW"/>
</dbReference>
<dbReference type="SUPFAM" id="SSF53474">
    <property type="entry name" value="alpha/beta-Hydrolases"/>
    <property type="match status" value="1"/>
</dbReference>
<dbReference type="Gene3D" id="3.40.50.1820">
    <property type="entry name" value="alpha/beta hydrolase"/>
    <property type="match status" value="1"/>
</dbReference>
<protein>
    <submittedName>
        <fullName evidence="3">Alpha/beta fold hydrolase</fullName>
    </submittedName>
</protein>
<dbReference type="EMBL" id="JBHSIT010000013">
    <property type="protein sequence ID" value="MFC4912708.1"/>
    <property type="molecule type" value="Genomic_DNA"/>
</dbReference>
<name>A0ABV9U828_9ACTN</name>
<evidence type="ECO:0000313" key="4">
    <source>
        <dbReference type="Proteomes" id="UP001595872"/>
    </source>
</evidence>
<dbReference type="InterPro" id="IPR050228">
    <property type="entry name" value="Carboxylesterase_BioH"/>
</dbReference>
<evidence type="ECO:0000256" key="1">
    <source>
        <dbReference type="SAM" id="MobiDB-lite"/>
    </source>
</evidence>
<evidence type="ECO:0000259" key="2">
    <source>
        <dbReference type="Pfam" id="PF12697"/>
    </source>
</evidence>
<feature type="region of interest" description="Disordered" evidence="1">
    <location>
        <begin position="272"/>
        <end position="296"/>
    </location>
</feature>
<dbReference type="PANTHER" id="PTHR43194">
    <property type="entry name" value="HYDROLASE ALPHA/BETA FOLD FAMILY"/>
    <property type="match status" value="1"/>
</dbReference>
<keyword evidence="3" id="KW-0378">Hydrolase</keyword>